<protein>
    <recommendedName>
        <fullName evidence="2">histidine kinase</fullName>
        <ecNumber evidence="2">2.7.13.3</ecNumber>
    </recommendedName>
</protein>
<evidence type="ECO:0000313" key="10">
    <source>
        <dbReference type="Proteomes" id="UP000231480"/>
    </source>
</evidence>
<dbReference type="EC" id="2.7.13.3" evidence="2"/>
<feature type="transmembrane region" description="Helical" evidence="7">
    <location>
        <begin position="49"/>
        <end position="68"/>
    </location>
</feature>
<dbReference type="SUPFAM" id="SSF47384">
    <property type="entry name" value="Homodimeric domain of signal transducing histidine kinase"/>
    <property type="match status" value="1"/>
</dbReference>
<keyword evidence="5" id="KW-0418">Kinase</keyword>
<dbReference type="Proteomes" id="UP000231480">
    <property type="component" value="Unassembled WGS sequence"/>
</dbReference>
<evidence type="ECO:0000256" key="1">
    <source>
        <dbReference type="ARBA" id="ARBA00000085"/>
    </source>
</evidence>
<dbReference type="PANTHER" id="PTHR43711:SF1">
    <property type="entry name" value="HISTIDINE KINASE 1"/>
    <property type="match status" value="1"/>
</dbReference>
<comment type="caution">
    <text evidence="9">The sequence shown here is derived from an EMBL/GenBank/DDBJ whole genome shotgun (WGS) entry which is preliminary data.</text>
</comment>
<keyword evidence="6" id="KW-0902">Two-component regulatory system</keyword>
<dbReference type="PRINTS" id="PR00344">
    <property type="entry name" value="BCTRLSENSOR"/>
</dbReference>
<comment type="catalytic activity">
    <reaction evidence="1">
        <text>ATP + protein L-histidine = ADP + protein N-phospho-L-histidine.</text>
        <dbReference type="EC" id="2.7.13.3"/>
    </reaction>
</comment>
<keyword evidence="7" id="KW-0812">Transmembrane</keyword>
<reference evidence="9 10" key="1">
    <citation type="submission" date="2017-09" db="EMBL/GenBank/DDBJ databases">
        <title>Depth-based differentiation of microbial function through sediment-hosted aquifers and enrichment of novel symbionts in the deep terrestrial subsurface.</title>
        <authorList>
            <person name="Probst A.J."/>
            <person name="Ladd B."/>
            <person name="Jarett J.K."/>
            <person name="Geller-Mcgrath D.E."/>
            <person name="Sieber C.M."/>
            <person name="Emerson J.B."/>
            <person name="Anantharaman K."/>
            <person name="Thomas B.C."/>
            <person name="Malmstrom R."/>
            <person name="Stieglmeier M."/>
            <person name="Klingl A."/>
            <person name="Woyke T."/>
            <person name="Ryan C.M."/>
            <person name="Banfield J.F."/>
        </authorList>
    </citation>
    <scope>NUCLEOTIDE SEQUENCE [LARGE SCALE GENOMIC DNA]</scope>
    <source>
        <strain evidence="9">CG23_combo_of_CG06-09_8_20_14_all_37_13</strain>
    </source>
</reference>
<proteinExistence type="predicted"/>
<dbReference type="PANTHER" id="PTHR43711">
    <property type="entry name" value="TWO-COMPONENT HISTIDINE KINASE"/>
    <property type="match status" value="1"/>
</dbReference>
<keyword evidence="4" id="KW-0808">Transferase</keyword>
<dbReference type="EMBL" id="PCRH01000001">
    <property type="protein sequence ID" value="PIP17409.1"/>
    <property type="molecule type" value="Genomic_DNA"/>
</dbReference>
<dbReference type="InterPro" id="IPR036097">
    <property type="entry name" value="HisK_dim/P_sf"/>
</dbReference>
<dbReference type="InterPro" id="IPR005467">
    <property type="entry name" value="His_kinase_dom"/>
</dbReference>
<dbReference type="Pfam" id="PF02518">
    <property type="entry name" value="HATPase_c"/>
    <property type="match status" value="1"/>
</dbReference>
<dbReference type="InterPro" id="IPR036890">
    <property type="entry name" value="HATPase_C_sf"/>
</dbReference>
<dbReference type="AlphaFoldDB" id="A0A2G9YDT6"/>
<dbReference type="CDD" id="cd00082">
    <property type="entry name" value="HisKA"/>
    <property type="match status" value="1"/>
</dbReference>
<organism evidence="9 10">
    <name type="scientific">Candidatus Portnoybacteria bacterium CG23_combo_of_CG06-09_8_20_14_all_37_13</name>
    <dbReference type="NCBI Taxonomy" id="1974819"/>
    <lineage>
        <taxon>Bacteria</taxon>
        <taxon>Candidatus Portnoyibacteriota</taxon>
    </lineage>
</organism>
<evidence type="ECO:0000256" key="7">
    <source>
        <dbReference type="SAM" id="Phobius"/>
    </source>
</evidence>
<dbReference type="InterPro" id="IPR003661">
    <property type="entry name" value="HisK_dim/P_dom"/>
</dbReference>
<evidence type="ECO:0000256" key="2">
    <source>
        <dbReference type="ARBA" id="ARBA00012438"/>
    </source>
</evidence>
<sequence length="300" mass="34196">MPIFKECQQLNLRLFECPSFLFVIMGIITIIAIIATYLIASQYAGPEVVISSVVSITIVILIIGHFVVRSVNRIAQAHQMQSEFISIASHQLRTPLSALKWTLEALLKTNLDTKQLNYAQMIRESNQRMLKLANDLLNVARIEQGHFELKKEKFELNELIKEVIEELKNFARASNVQLLFKPQTIKILADREKIKMVLESLVHNAIQYGSKCIIIDLNNNIISIQDDGLGIPKVQQKQVFQKFFRAHNILRHQTQGTGLGLYICQAIIEAHQGKIWFQSQENKGTTFYLSLPSLPLTKKS</sequence>
<evidence type="ECO:0000256" key="3">
    <source>
        <dbReference type="ARBA" id="ARBA00022553"/>
    </source>
</evidence>
<dbReference type="Gene3D" id="3.30.565.10">
    <property type="entry name" value="Histidine kinase-like ATPase, C-terminal domain"/>
    <property type="match status" value="1"/>
</dbReference>
<dbReference type="SMART" id="SM00388">
    <property type="entry name" value="HisKA"/>
    <property type="match status" value="1"/>
</dbReference>
<feature type="domain" description="Histidine kinase" evidence="8">
    <location>
        <begin position="87"/>
        <end position="295"/>
    </location>
</feature>
<evidence type="ECO:0000256" key="5">
    <source>
        <dbReference type="ARBA" id="ARBA00022777"/>
    </source>
</evidence>
<dbReference type="GO" id="GO:0000155">
    <property type="term" value="F:phosphorelay sensor kinase activity"/>
    <property type="evidence" value="ECO:0007669"/>
    <property type="project" value="InterPro"/>
</dbReference>
<dbReference type="SUPFAM" id="SSF55874">
    <property type="entry name" value="ATPase domain of HSP90 chaperone/DNA topoisomerase II/histidine kinase"/>
    <property type="match status" value="1"/>
</dbReference>
<evidence type="ECO:0000256" key="6">
    <source>
        <dbReference type="ARBA" id="ARBA00023012"/>
    </source>
</evidence>
<dbReference type="InterPro" id="IPR003594">
    <property type="entry name" value="HATPase_dom"/>
</dbReference>
<dbReference type="InterPro" id="IPR050736">
    <property type="entry name" value="Sensor_HK_Regulatory"/>
</dbReference>
<feature type="transmembrane region" description="Helical" evidence="7">
    <location>
        <begin position="20"/>
        <end position="43"/>
    </location>
</feature>
<evidence type="ECO:0000256" key="4">
    <source>
        <dbReference type="ARBA" id="ARBA00022679"/>
    </source>
</evidence>
<name>A0A2G9YDT6_9BACT</name>
<accession>A0A2G9YDT6</accession>
<dbReference type="InterPro" id="IPR004358">
    <property type="entry name" value="Sig_transdc_His_kin-like_C"/>
</dbReference>
<gene>
    <name evidence="9" type="ORF">COX44_00020</name>
</gene>
<keyword evidence="7" id="KW-0472">Membrane</keyword>
<dbReference type="PROSITE" id="PS50109">
    <property type="entry name" value="HIS_KIN"/>
    <property type="match status" value="1"/>
</dbReference>
<dbReference type="FunFam" id="3.30.565.10:FF:000006">
    <property type="entry name" value="Sensor histidine kinase WalK"/>
    <property type="match status" value="1"/>
</dbReference>
<keyword evidence="3" id="KW-0597">Phosphoprotein</keyword>
<dbReference type="SMART" id="SM00387">
    <property type="entry name" value="HATPase_c"/>
    <property type="match status" value="1"/>
</dbReference>
<keyword evidence="7" id="KW-1133">Transmembrane helix</keyword>
<dbReference type="Pfam" id="PF00512">
    <property type="entry name" value="HisKA"/>
    <property type="match status" value="1"/>
</dbReference>
<dbReference type="Gene3D" id="1.10.287.130">
    <property type="match status" value="1"/>
</dbReference>
<evidence type="ECO:0000259" key="8">
    <source>
        <dbReference type="PROSITE" id="PS50109"/>
    </source>
</evidence>
<evidence type="ECO:0000313" key="9">
    <source>
        <dbReference type="EMBL" id="PIP17409.1"/>
    </source>
</evidence>